<organism evidence="1 2">
    <name type="scientific">Aureobasidium mustum</name>
    <dbReference type="NCBI Taxonomy" id="2773714"/>
    <lineage>
        <taxon>Eukaryota</taxon>
        <taxon>Fungi</taxon>
        <taxon>Dikarya</taxon>
        <taxon>Ascomycota</taxon>
        <taxon>Pezizomycotina</taxon>
        <taxon>Dothideomycetes</taxon>
        <taxon>Dothideomycetidae</taxon>
        <taxon>Dothideales</taxon>
        <taxon>Saccotheciaceae</taxon>
        <taxon>Aureobasidium</taxon>
    </lineage>
</organism>
<name>A0A9N8KCC5_9PEZI</name>
<sequence length="137" mass="15394">MPSSSDHNTDKERRVIGIFIYSYIRLFHAEQHLLNIHLLSAFAAVLEMEEADLEFQLEDQEGRKMVLAEEDRLARLKNGTKSAIVHSAAELVEDVARDTVGEFGAKEQEVMFELAGVMYGAARKLKSPNIECITIAD</sequence>
<protein>
    <submittedName>
        <fullName evidence="1">Uncharacterized protein</fullName>
    </submittedName>
</protein>
<dbReference type="Proteomes" id="UP000714618">
    <property type="component" value="Unassembled WGS sequence"/>
</dbReference>
<dbReference type="AlphaFoldDB" id="A0A9N8KCC5"/>
<evidence type="ECO:0000313" key="1">
    <source>
        <dbReference type="EMBL" id="CAD0100301.1"/>
    </source>
</evidence>
<proteinExistence type="predicted"/>
<dbReference type="EMBL" id="CAIJEO010000011">
    <property type="protein sequence ID" value="CAD0100301.1"/>
    <property type="molecule type" value="Genomic_DNA"/>
</dbReference>
<keyword evidence="2" id="KW-1185">Reference proteome</keyword>
<gene>
    <name evidence="1" type="ORF">AWRI4233_LOCUS9126</name>
</gene>
<dbReference type="OrthoDB" id="3911836at2759"/>
<accession>A0A9N8KCC5</accession>
<comment type="caution">
    <text evidence="1">The sequence shown here is derived from an EMBL/GenBank/DDBJ whole genome shotgun (WGS) entry which is preliminary data.</text>
</comment>
<evidence type="ECO:0000313" key="2">
    <source>
        <dbReference type="Proteomes" id="UP000714618"/>
    </source>
</evidence>
<reference evidence="1" key="1">
    <citation type="submission" date="2020-06" db="EMBL/GenBank/DDBJ databases">
        <authorList>
            <person name="Onetto C."/>
        </authorList>
    </citation>
    <scope>NUCLEOTIDE SEQUENCE</scope>
</reference>